<accession>A0A841U797</accession>
<dbReference type="Pfam" id="PF00528">
    <property type="entry name" value="BPD_transp_1"/>
    <property type="match status" value="1"/>
</dbReference>
<comment type="caution">
    <text evidence="8">The sequence shown here is derived from an EMBL/GenBank/DDBJ whole genome shotgun (WGS) entry which is preliminary data.</text>
</comment>
<feature type="transmembrane region" description="Helical" evidence="6">
    <location>
        <begin position="283"/>
        <end position="304"/>
    </location>
</feature>
<evidence type="ECO:0000256" key="3">
    <source>
        <dbReference type="ARBA" id="ARBA00022692"/>
    </source>
</evidence>
<feature type="domain" description="ABC transmembrane type-1" evidence="7">
    <location>
        <begin position="91"/>
        <end position="306"/>
    </location>
</feature>
<feature type="transmembrane region" description="Helical" evidence="6">
    <location>
        <begin position="29"/>
        <end position="47"/>
    </location>
</feature>
<evidence type="ECO:0000256" key="5">
    <source>
        <dbReference type="ARBA" id="ARBA00023136"/>
    </source>
</evidence>
<keyword evidence="9" id="KW-1185">Reference proteome</keyword>
<dbReference type="InterPro" id="IPR035906">
    <property type="entry name" value="MetI-like_sf"/>
</dbReference>
<evidence type="ECO:0000313" key="9">
    <source>
        <dbReference type="Proteomes" id="UP000553776"/>
    </source>
</evidence>
<evidence type="ECO:0000313" key="8">
    <source>
        <dbReference type="EMBL" id="MBB6695532.1"/>
    </source>
</evidence>
<dbReference type="RefSeq" id="WP_185139484.1">
    <property type="nucleotide sequence ID" value="NZ_JACJVR010000129.1"/>
</dbReference>
<dbReference type="GO" id="GO:0005886">
    <property type="term" value="C:plasma membrane"/>
    <property type="evidence" value="ECO:0007669"/>
    <property type="project" value="UniProtKB-SubCell"/>
</dbReference>
<dbReference type="PANTHER" id="PTHR43496">
    <property type="entry name" value="PROTEIN LPLB"/>
    <property type="match status" value="1"/>
</dbReference>
<evidence type="ECO:0000256" key="1">
    <source>
        <dbReference type="ARBA" id="ARBA00004141"/>
    </source>
</evidence>
<comment type="similarity">
    <text evidence="6">Belongs to the binding-protein-dependent transport system permease family.</text>
</comment>
<feature type="transmembrane region" description="Helical" evidence="6">
    <location>
        <begin position="192"/>
        <end position="213"/>
    </location>
</feature>
<evidence type="ECO:0000256" key="6">
    <source>
        <dbReference type="RuleBase" id="RU363032"/>
    </source>
</evidence>
<dbReference type="Gene3D" id="1.10.3720.10">
    <property type="entry name" value="MetI-like"/>
    <property type="match status" value="1"/>
</dbReference>
<dbReference type="PROSITE" id="PS50928">
    <property type="entry name" value="ABC_TM1"/>
    <property type="match status" value="1"/>
</dbReference>
<dbReference type="EMBL" id="JACJVR010000129">
    <property type="protein sequence ID" value="MBB6695532.1"/>
    <property type="molecule type" value="Genomic_DNA"/>
</dbReference>
<feature type="transmembrane region" description="Helical" evidence="6">
    <location>
        <begin position="95"/>
        <end position="116"/>
    </location>
</feature>
<dbReference type="Proteomes" id="UP000553776">
    <property type="component" value="Unassembled WGS sequence"/>
</dbReference>
<dbReference type="InterPro" id="IPR000515">
    <property type="entry name" value="MetI-like"/>
</dbReference>
<evidence type="ECO:0000256" key="2">
    <source>
        <dbReference type="ARBA" id="ARBA00022448"/>
    </source>
</evidence>
<keyword evidence="2 6" id="KW-0813">Transport</keyword>
<keyword evidence="4 6" id="KW-1133">Transmembrane helix</keyword>
<comment type="subcellular location">
    <subcellularLocation>
        <location evidence="6">Cell membrane</location>
        <topology evidence="6">Multi-pass membrane protein</topology>
    </subcellularLocation>
    <subcellularLocation>
        <location evidence="1">Membrane</location>
        <topology evidence="1">Multi-pass membrane protein</topology>
    </subcellularLocation>
</comment>
<reference evidence="8 9" key="1">
    <citation type="submission" date="2020-08" db="EMBL/GenBank/DDBJ databases">
        <title>Cohnella phylogeny.</title>
        <authorList>
            <person name="Dunlap C."/>
        </authorList>
    </citation>
    <scope>NUCLEOTIDE SEQUENCE [LARGE SCALE GENOMIC DNA]</scope>
    <source>
        <strain evidence="8 9">DSM 25239</strain>
    </source>
</reference>
<organism evidence="8 9">
    <name type="scientific">Cohnella xylanilytica</name>
    <dbReference type="NCBI Taxonomy" id="557555"/>
    <lineage>
        <taxon>Bacteria</taxon>
        <taxon>Bacillati</taxon>
        <taxon>Bacillota</taxon>
        <taxon>Bacilli</taxon>
        <taxon>Bacillales</taxon>
        <taxon>Paenibacillaceae</taxon>
        <taxon>Cohnella</taxon>
    </lineage>
</organism>
<dbReference type="AlphaFoldDB" id="A0A841U797"/>
<sequence length="318" mass="36612">MEERAALGRQTASGARARKALTGIWQMKALYLMLLPCLAWYFVFKYLPMYGVIISFKDYNFTDGIWNSPWADPWYKYFKQFFESPYFSQLMTSTLLISLYKLAFGMFPSIILAILLHECRIGWFRRWVQTLSYMPHFLSWIIIYGISIAFLSETTGLFNRWITEAGGHSVPFLNSTEWFRSVLVSTEIWKDLGWGAIIYLAAIGSIDPTLYEAARVDGASRIRMIWHVTLPGIRNVITLLLILKIGSMMDAGFEQVFVFYNPRVYEVGDIIDTWVYRMGLEEMSFSLATTVGLFKSVIGFVLIIGANKLAKRWGGSIW</sequence>
<dbReference type="SUPFAM" id="SSF161098">
    <property type="entry name" value="MetI-like"/>
    <property type="match status" value="1"/>
</dbReference>
<feature type="transmembrane region" description="Helical" evidence="6">
    <location>
        <begin position="137"/>
        <end position="158"/>
    </location>
</feature>
<name>A0A841U797_9BACL</name>
<evidence type="ECO:0000256" key="4">
    <source>
        <dbReference type="ARBA" id="ARBA00022989"/>
    </source>
</evidence>
<protein>
    <submittedName>
        <fullName evidence="8">Sugar ABC transporter permease</fullName>
    </submittedName>
</protein>
<dbReference type="PANTHER" id="PTHR43496:SF1">
    <property type="entry name" value="POLYGALACTURONAN_RHAMNOGALACTURONAN TRANSPORT SYSTEM PERMEASE PROTEIN YTEP"/>
    <property type="match status" value="1"/>
</dbReference>
<gene>
    <name evidence="8" type="ORF">H7B90_29495</name>
</gene>
<dbReference type="CDD" id="cd06261">
    <property type="entry name" value="TM_PBP2"/>
    <property type="match status" value="1"/>
</dbReference>
<keyword evidence="5 6" id="KW-0472">Membrane</keyword>
<keyword evidence="3 6" id="KW-0812">Transmembrane</keyword>
<dbReference type="GO" id="GO:0055085">
    <property type="term" value="P:transmembrane transport"/>
    <property type="evidence" value="ECO:0007669"/>
    <property type="project" value="InterPro"/>
</dbReference>
<evidence type="ECO:0000259" key="7">
    <source>
        <dbReference type="PROSITE" id="PS50928"/>
    </source>
</evidence>
<proteinExistence type="inferred from homology"/>